<dbReference type="Pfam" id="PF04130">
    <property type="entry name" value="GCP_C_terminal"/>
    <property type="match status" value="1"/>
</dbReference>
<accession>G0QSR5</accession>
<dbReference type="EMBL" id="GL983821">
    <property type="protein sequence ID" value="EGR31745.1"/>
    <property type="molecule type" value="Genomic_DNA"/>
</dbReference>
<keyword evidence="5" id="KW-0206">Cytoskeleton</keyword>
<gene>
    <name evidence="7" type="ORF">IMG5_102990</name>
</gene>
<protein>
    <recommendedName>
        <fullName evidence="6">Gamma tubulin complex component C-terminal domain-containing protein</fullName>
    </recommendedName>
</protein>
<sequence length="109" mass="12887">MNLFVNNFHDYAFVEIERFWKKFMQEIEEKGDLEGIMESHEAFLEQLCQKMFLNEENGNGFGNIREGFGNYRIVLWISQGIIASFQRTFGKNLGDCELFGDQIDYLIRI</sequence>
<evidence type="ECO:0000259" key="6">
    <source>
        <dbReference type="Pfam" id="PF04130"/>
    </source>
</evidence>
<comment type="subcellular location">
    <subcellularLocation>
        <location evidence="1">Cytoplasm</location>
        <location evidence="1">Cytoskeleton</location>
    </subcellularLocation>
</comment>
<dbReference type="Proteomes" id="UP000008983">
    <property type="component" value="Unassembled WGS sequence"/>
</dbReference>
<evidence type="ECO:0000313" key="8">
    <source>
        <dbReference type="Proteomes" id="UP000008983"/>
    </source>
</evidence>
<dbReference type="AlphaFoldDB" id="G0QSR5"/>
<organism evidence="7 8">
    <name type="scientific">Ichthyophthirius multifiliis</name>
    <name type="common">White spot disease agent</name>
    <name type="synonym">Ich</name>
    <dbReference type="NCBI Taxonomy" id="5932"/>
    <lineage>
        <taxon>Eukaryota</taxon>
        <taxon>Sar</taxon>
        <taxon>Alveolata</taxon>
        <taxon>Ciliophora</taxon>
        <taxon>Intramacronucleata</taxon>
        <taxon>Oligohymenophorea</taxon>
        <taxon>Hymenostomatida</taxon>
        <taxon>Ophryoglenina</taxon>
        <taxon>Ichthyophthirius</taxon>
    </lineage>
</organism>
<evidence type="ECO:0000256" key="1">
    <source>
        <dbReference type="ARBA" id="ARBA00004245"/>
    </source>
</evidence>
<evidence type="ECO:0000256" key="3">
    <source>
        <dbReference type="ARBA" id="ARBA00022490"/>
    </source>
</evidence>
<evidence type="ECO:0000256" key="5">
    <source>
        <dbReference type="ARBA" id="ARBA00023212"/>
    </source>
</evidence>
<evidence type="ECO:0000313" key="7">
    <source>
        <dbReference type="EMBL" id="EGR31745.1"/>
    </source>
</evidence>
<dbReference type="GO" id="GO:0043015">
    <property type="term" value="F:gamma-tubulin binding"/>
    <property type="evidence" value="ECO:0007669"/>
    <property type="project" value="InterPro"/>
</dbReference>
<evidence type="ECO:0000256" key="2">
    <source>
        <dbReference type="ARBA" id="ARBA00010337"/>
    </source>
</evidence>
<dbReference type="RefSeq" id="XP_004035231.1">
    <property type="nucleotide sequence ID" value="XM_004035183.1"/>
</dbReference>
<comment type="similarity">
    <text evidence="2">Belongs to the TUBGCP family.</text>
</comment>
<keyword evidence="3" id="KW-0963">Cytoplasm</keyword>
<keyword evidence="8" id="KW-1185">Reference proteome</keyword>
<name>G0QSR5_ICHMU</name>
<evidence type="ECO:0000256" key="4">
    <source>
        <dbReference type="ARBA" id="ARBA00022701"/>
    </source>
</evidence>
<dbReference type="GO" id="GO:0005874">
    <property type="term" value="C:microtubule"/>
    <property type="evidence" value="ECO:0007669"/>
    <property type="project" value="UniProtKB-KW"/>
</dbReference>
<keyword evidence="4" id="KW-0493">Microtubule</keyword>
<dbReference type="Gene3D" id="1.20.120.1900">
    <property type="entry name" value="Gamma-tubulin complex, C-terminal domain"/>
    <property type="match status" value="1"/>
</dbReference>
<dbReference type="GeneID" id="14907890"/>
<dbReference type="InterPro" id="IPR042241">
    <property type="entry name" value="GCP_C_sf"/>
</dbReference>
<reference evidence="7 8" key="1">
    <citation type="submission" date="2011-07" db="EMBL/GenBank/DDBJ databases">
        <authorList>
            <person name="Coyne R."/>
            <person name="Brami D."/>
            <person name="Johnson J."/>
            <person name="Hostetler J."/>
            <person name="Hannick L."/>
            <person name="Clark T."/>
            <person name="Cassidy-Hanley D."/>
            <person name="Inman J."/>
        </authorList>
    </citation>
    <scope>NUCLEOTIDE SEQUENCE [LARGE SCALE GENOMIC DNA]</scope>
    <source>
        <strain evidence="7 8">G5</strain>
    </source>
</reference>
<dbReference type="InParanoid" id="G0QSR5"/>
<dbReference type="InterPro" id="IPR040457">
    <property type="entry name" value="GCP_C"/>
</dbReference>
<feature type="domain" description="Gamma tubulin complex component C-terminal" evidence="6">
    <location>
        <begin position="1"/>
        <end position="56"/>
    </location>
</feature>
<proteinExistence type="inferred from homology"/>